<dbReference type="AlphaFoldDB" id="A0A6A5X623"/>
<dbReference type="PANTHER" id="PTHR46082:SF6">
    <property type="entry name" value="AAA+ ATPASE DOMAIN-CONTAINING PROTEIN-RELATED"/>
    <property type="match status" value="1"/>
</dbReference>
<feature type="compositionally biased region" description="Basic and acidic residues" evidence="1">
    <location>
        <begin position="287"/>
        <end position="305"/>
    </location>
</feature>
<dbReference type="Gene3D" id="3.40.50.300">
    <property type="entry name" value="P-loop containing nucleotide triphosphate hydrolases"/>
    <property type="match status" value="1"/>
</dbReference>
<dbReference type="InterPro" id="IPR027417">
    <property type="entry name" value="P-loop_NTPase"/>
</dbReference>
<evidence type="ECO:0000313" key="2">
    <source>
        <dbReference type="EMBL" id="KAF2008244.1"/>
    </source>
</evidence>
<accession>A0A6A5X623</accession>
<organism evidence="2 3">
    <name type="scientific">Aaosphaeria arxii CBS 175.79</name>
    <dbReference type="NCBI Taxonomy" id="1450172"/>
    <lineage>
        <taxon>Eukaryota</taxon>
        <taxon>Fungi</taxon>
        <taxon>Dikarya</taxon>
        <taxon>Ascomycota</taxon>
        <taxon>Pezizomycotina</taxon>
        <taxon>Dothideomycetes</taxon>
        <taxon>Pleosporomycetidae</taxon>
        <taxon>Pleosporales</taxon>
        <taxon>Pleosporales incertae sedis</taxon>
        <taxon>Aaosphaeria</taxon>
    </lineage>
</organism>
<dbReference type="Gene3D" id="1.25.40.10">
    <property type="entry name" value="Tetratricopeptide repeat domain"/>
    <property type="match status" value="1"/>
</dbReference>
<dbReference type="Proteomes" id="UP000799778">
    <property type="component" value="Unassembled WGS sequence"/>
</dbReference>
<gene>
    <name evidence="2" type="ORF">BU24DRAFT_498088</name>
</gene>
<reference evidence="2" key="1">
    <citation type="journal article" date="2020" name="Stud. Mycol.">
        <title>101 Dothideomycetes genomes: a test case for predicting lifestyles and emergence of pathogens.</title>
        <authorList>
            <person name="Haridas S."/>
            <person name="Albert R."/>
            <person name="Binder M."/>
            <person name="Bloem J."/>
            <person name="Labutti K."/>
            <person name="Salamov A."/>
            <person name="Andreopoulos B."/>
            <person name="Baker S."/>
            <person name="Barry K."/>
            <person name="Bills G."/>
            <person name="Bluhm B."/>
            <person name="Cannon C."/>
            <person name="Castanera R."/>
            <person name="Culley D."/>
            <person name="Daum C."/>
            <person name="Ezra D."/>
            <person name="Gonzalez J."/>
            <person name="Henrissat B."/>
            <person name="Kuo A."/>
            <person name="Liang C."/>
            <person name="Lipzen A."/>
            <person name="Lutzoni F."/>
            <person name="Magnuson J."/>
            <person name="Mondo S."/>
            <person name="Nolan M."/>
            <person name="Ohm R."/>
            <person name="Pangilinan J."/>
            <person name="Park H.-J."/>
            <person name="Ramirez L."/>
            <person name="Alfaro M."/>
            <person name="Sun H."/>
            <person name="Tritt A."/>
            <person name="Yoshinaga Y."/>
            <person name="Zwiers L.-H."/>
            <person name="Turgeon B."/>
            <person name="Goodwin S."/>
            <person name="Spatafora J."/>
            <person name="Crous P."/>
            <person name="Grigoriev I."/>
        </authorList>
    </citation>
    <scope>NUCLEOTIDE SEQUENCE</scope>
    <source>
        <strain evidence="2">CBS 175.79</strain>
    </source>
</reference>
<dbReference type="EMBL" id="ML978112">
    <property type="protein sequence ID" value="KAF2008244.1"/>
    <property type="molecule type" value="Genomic_DNA"/>
</dbReference>
<dbReference type="PANTHER" id="PTHR46082">
    <property type="entry name" value="ATP/GTP-BINDING PROTEIN-RELATED"/>
    <property type="match status" value="1"/>
</dbReference>
<name>A0A6A5X623_9PLEO</name>
<sequence>MRAARREAGDCWPRRGGSQLAIEHAYRTREQSPETWVLWAHASNAARLEQSFRDIADRVKIAGRQDPEVNIFKLVHDWLCDSKQPWLLVLDNVDDASFLLEAQPASSKTAARPLREYLPYCKHGSILVTTRNKEAALQLVEQRNIITLDPMDEAQSLTLLAKKLGAQADKSDGAELAELTELAAALEYMPLAITQAAAYISQRAPLCSVAQYLDQFKKSERRRTSLLNRDGGQLRRDREAKNSIITTWQISFEHIQQTRPSAADLLSLMSFFDRQGIPRNVLQTQATHEDGEANQKVDKAKAEADRNEEDDRMQSNCQVGDIKEYFNDHPKNGPENIPSHDSSDDFADDDSKDDDSEDDDSEDDDSEDDDSEDDDSRDDTFYEDISALRSFCFISVNNDGMTFEMHALVQLSMRTWLAANRKLEQWKQHFINSLSAAFPTGNYENWAACQALFAHAKAAAGQKPEATSSLIEWATLLYRAAWYAKSKGSAAEAEILAIQSMKVRKTVLGREHEDTVWSIAMVADAYSLSGRWDAAEELEVQPIWRRPTGVKGDGMQQRSWRCK</sequence>
<dbReference type="InterPro" id="IPR011990">
    <property type="entry name" value="TPR-like_helical_dom_sf"/>
</dbReference>
<dbReference type="InterPro" id="IPR053137">
    <property type="entry name" value="NLR-like"/>
</dbReference>
<evidence type="ECO:0000256" key="1">
    <source>
        <dbReference type="SAM" id="MobiDB-lite"/>
    </source>
</evidence>
<dbReference type="RefSeq" id="XP_033376583.1">
    <property type="nucleotide sequence ID" value="XM_033534330.1"/>
</dbReference>
<dbReference type="SUPFAM" id="SSF52540">
    <property type="entry name" value="P-loop containing nucleoside triphosphate hydrolases"/>
    <property type="match status" value="1"/>
</dbReference>
<feature type="region of interest" description="Disordered" evidence="1">
    <location>
        <begin position="284"/>
        <end position="378"/>
    </location>
</feature>
<dbReference type="GeneID" id="54291727"/>
<evidence type="ECO:0000313" key="3">
    <source>
        <dbReference type="Proteomes" id="UP000799778"/>
    </source>
</evidence>
<dbReference type="OrthoDB" id="20872at2759"/>
<protein>
    <recommendedName>
        <fullName evidence="4">NB-ARC domain-containing protein</fullName>
    </recommendedName>
</protein>
<keyword evidence="3" id="KW-1185">Reference proteome</keyword>
<feature type="compositionally biased region" description="Acidic residues" evidence="1">
    <location>
        <begin position="344"/>
        <end position="377"/>
    </location>
</feature>
<feature type="compositionally biased region" description="Basic and acidic residues" evidence="1">
    <location>
        <begin position="321"/>
        <end position="332"/>
    </location>
</feature>
<evidence type="ECO:0008006" key="4">
    <source>
        <dbReference type="Google" id="ProtNLM"/>
    </source>
</evidence>
<proteinExistence type="predicted"/>